<keyword evidence="3 7" id="KW-0812">Transmembrane</keyword>
<accession>A0A9P5XAN2</accession>
<protein>
    <submittedName>
        <fullName evidence="8">FUN34 transmembrane protein</fullName>
    </submittedName>
</protein>
<evidence type="ECO:0000256" key="3">
    <source>
        <dbReference type="ARBA" id="ARBA00022692"/>
    </source>
</evidence>
<keyword evidence="9" id="KW-1185">Reference proteome</keyword>
<dbReference type="GO" id="GO:0015123">
    <property type="term" value="F:acetate transmembrane transporter activity"/>
    <property type="evidence" value="ECO:0007669"/>
    <property type="project" value="TreeGrafter"/>
</dbReference>
<organism evidence="8 9">
    <name type="scientific">Macrolepiota fuliginosa MF-IS2</name>
    <dbReference type="NCBI Taxonomy" id="1400762"/>
    <lineage>
        <taxon>Eukaryota</taxon>
        <taxon>Fungi</taxon>
        <taxon>Dikarya</taxon>
        <taxon>Basidiomycota</taxon>
        <taxon>Agaricomycotina</taxon>
        <taxon>Agaricomycetes</taxon>
        <taxon>Agaricomycetidae</taxon>
        <taxon>Agaricales</taxon>
        <taxon>Agaricineae</taxon>
        <taxon>Agaricaceae</taxon>
        <taxon>Macrolepiota</taxon>
    </lineage>
</organism>
<dbReference type="InterPro" id="IPR051633">
    <property type="entry name" value="AceTr"/>
</dbReference>
<feature type="region of interest" description="Disordered" evidence="6">
    <location>
        <begin position="1"/>
        <end position="21"/>
    </location>
</feature>
<gene>
    <name evidence="8" type="ORF">P691DRAFT_674837</name>
</gene>
<evidence type="ECO:0000256" key="7">
    <source>
        <dbReference type="SAM" id="Phobius"/>
    </source>
</evidence>
<dbReference type="EMBL" id="MU151278">
    <property type="protein sequence ID" value="KAF9445831.1"/>
    <property type="molecule type" value="Genomic_DNA"/>
</dbReference>
<dbReference type="InterPro" id="IPR000791">
    <property type="entry name" value="Gpr1/Fun34/SatP-like"/>
</dbReference>
<dbReference type="GO" id="GO:0005886">
    <property type="term" value="C:plasma membrane"/>
    <property type="evidence" value="ECO:0007669"/>
    <property type="project" value="TreeGrafter"/>
</dbReference>
<keyword evidence="4 7" id="KW-1133">Transmembrane helix</keyword>
<sequence length="216" mass="23234">MEKGGSGHTVEYVPEHRKEGRRRMANPGPMGLFSFAATTFLLSLFNLHTRDIQTPNVIIGMAIFAGGLVQLLAGMWEVPNGNVFGATAFASYGAFWMSYATIFIPSSGVIASFNGNMDEFNQAIGLYLMVWFMITLMFIPPVLKKNIAFVVLLSCLSLALLMLSIGAFNGMPSVNKAGGVFGVITGLVAFYIGVAQMLAAERTAIIHLPLGVLSED</sequence>
<dbReference type="Proteomes" id="UP000807342">
    <property type="component" value="Unassembled WGS sequence"/>
</dbReference>
<dbReference type="OrthoDB" id="3648309at2759"/>
<evidence type="ECO:0000256" key="2">
    <source>
        <dbReference type="ARBA" id="ARBA00005587"/>
    </source>
</evidence>
<feature type="transmembrane region" description="Helical" evidence="7">
    <location>
        <begin position="57"/>
        <end position="76"/>
    </location>
</feature>
<feature type="transmembrane region" description="Helical" evidence="7">
    <location>
        <begin position="27"/>
        <end position="45"/>
    </location>
</feature>
<evidence type="ECO:0000256" key="1">
    <source>
        <dbReference type="ARBA" id="ARBA00004141"/>
    </source>
</evidence>
<dbReference type="PANTHER" id="PTHR31123:SF1">
    <property type="entry name" value="ACCUMULATION OF DYADS PROTEIN 2-RELATED"/>
    <property type="match status" value="1"/>
</dbReference>
<evidence type="ECO:0000256" key="5">
    <source>
        <dbReference type="ARBA" id="ARBA00023136"/>
    </source>
</evidence>
<evidence type="ECO:0000256" key="4">
    <source>
        <dbReference type="ARBA" id="ARBA00022989"/>
    </source>
</evidence>
<dbReference type="NCBIfam" id="NF038013">
    <property type="entry name" value="AceTr_1"/>
    <property type="match status" value="1"/>
</dbReference>
<comment type="caution">
    <text evidence="8">The sequence shown here is derived from an EMBL/GenBank/DDBJ whole genome shotgun (WGS) entry which is preliminary data.</text>
</comment>
<dbReference type="AlphaFoldDB" id="A0A9P5XAN2"/>
<feature type="transmembrane region" description="Helical" evidence="7">
    <location>
        <begin position="83"/>
        <end position="104"/>
    </location>
</feature>
<proteinExistence type="inferred from homology"/>
<dbReference type="PANTHER" id="PTHR31123">
    <property type="entry name" value="ACCUMULATION OF DYADS PROTEIN 2-RELATED"/>
    <property type="match status" value="1"/>
</dbReference>
<name>A0A9P5XAN2_9AGAR</name>
<keyword evidence="5 7" id="KW-0472">Membrane</keyword>
<feature type="transmembrane region" description="Helical" evidence="7">
    <location>
        <begin position="180"/>
        <end position="200"/>
    </location>
</feature>
<evidence type="ECO:0000313" key="8">
    <source>
        <dbReference type="EMBL" id="KAF9445831.1"/>
    </source>
</evidence>
<dbReference type="Pfam" id="PF01184">
    <property type="entry name" value="Gpr1_Fun34_YaaH"/>
    <property type="match status" value="1"/>
</dbReference>
<reference evidence="8" key="1">
    <citation type="submission" date="2020-11" db="EMBL/GenBank/DDBJ databases">
        <authorList>
            <consortium name="DOE Joint Genome Institute"/>
            <person name="Ahrendt S."/>
            <person name="Riley R."/>
            <person name="Andreopoulos W."/>
            <person name="Labutti K."/>
            <person name="Pangilinan J."/>
            <person name="Ruiz-Duenas F.J."/>
            <person name="Barrasa J.M."/>
            <person name="Sanchez-Garcia M."/>
            <person name="Camarero S."/>
            <person name="Miyauchi S."/>
            <person name="Serrano A."/>
            <person name="Linde D."/>
            <person name="Babiker R."/>
            <person name="Drula E."/>
            <person name="Ayuso-Fernandez I."/>
            <person name="Pacheco R."/>
            <person name="Padilla G."/>
            <person name="Ferreira P."/>
            <person name="Barriuso J."/>
            <person name="Kellner H."/>
            <person name="Castanera R."/>
            <person name="Alfaro M."/>
            <person name="Ramirez L."/>
            <person name="Pisabarro A.G."/>
            <person name="Kuo A."/>
            <person name="Tritt A."/>
            <person name="Lipzen A."/>
            <person name="He G."/>
            <person name="Yan M."/>
            <person name="Ng V."/>
            <person name="Cullen D."/>
            <person name="Martin F."/>
            <person name="Rosso M.-N."/>
            <person name="Henrissat B."/>
            <person name="Hibbett D."/>
            <person name="Martinez A.T."/>
            <person name="Grigoriev I.V."/>
        </authorList>
    </citation>
    <scope>NUCLEOTIDE SEQUENCE</scope>
    <source>
        <strain evidence="8">MF-IS2</strain>
    </source>
</reference>
<feature type="transmembrane region" description="Helical" evidence="7">
    <location>
        <begin position="124"/>
        <end position="143"/>
    </location>
</feature>
<comment type="subcellular location">
    <subcellularLocation>
        <location evidence="1">Membrane</location>
        <topology evidence="1">Multi-pass membrane protein</topology>
    </subcellularLocation>
</comment>
<comment type="similarity">
    <text evidence="2">Belongs to the acetate uptake transporter (AceTr) (TC 2.A.96) family.</text>
</comment>
<evidence type="ECO:0000313" key="9">
    <source>
        <dbReference type="Proteomes" id="UP000807342"/>
    </source>
</evidence>
<feature type="transmembrane region" description="Helical" evidence="7">
    <location>
        <begin position="150"/>
        <end position="168"/>
    </location>
</feature>
<evidence type="ECO:0000256" key="6">
    <source>
        <dbReference type="SAM" id="MobiDB-lite"/>
    </source>
</evidence>